<keyword evidence="3 11" id="KW-0436">Ligase</keyword>
<keyword evidence="7 11" id="KW-0133">Cell shape</keyword>
<evidence type="ECO:0000256" key="1">
    <source>
        <dbReference type="ARBA" id="ARBA00005898"/>
    </source>
</evidence>
<evidence type="ECO:0000256" key="11">
    <source>
        <dbReference type="HAMAP-Rule" id="MF_00208"/>
    </source>
</evidence>
<dbReference type="Gene3D" id="3.90.190.20">
    <property type="entry name" value="Mur ligase, C-terminal domain"/>
    <property type="match status" value="1"/>
</dbReference>
<feature type="binding site" evidence="11">
    <location>
        <position position="429"/>
    </location>
    <ligand>
        <name>meso-2,6-diaminopimelate</name>
        <dbReference type="ChEBI" id="CHEBI:57791"/>
    </ligand>
</feature>
<dbReference type="InterPro" id="IPR004101">
    <property type="entry name" value="Mur_ligase_C"/>
</dbReference>
<feature type="binding site" evidence="11">
    <location>
        <begin position="79"/>
        <end position="85"/>
    </location>
    <ligand>
        <name>ATP</name>
        <dbReference type="ChEBI" id="CHEBI:30616"/>
    </ligand>
</feature>
<dbReference type="InterPro" id="IPR036615">
    <property type="entry name" value="Mur_ligase_C_dom_sf"/>
</dbReference>
<evidence type="ECO:0000259" key="13">
    <source>
        <dbReference type="Pfam" id="PF01225"/>
    </source>
</evidence>
<evidence type="ECO:0000256" key="9">
    <source>
        <dbReference type="ARBA" id="ARBA00023306"/>
    </source>
</evidence>
<dbReference type="GO" id="GO:0008360">
    <property type="term" value="P:regulation of cell shape"/>
    <property type="evidence" value="ECO:0007669"/>
    <property type="project" value="UniProtKB-KW"/>
</dbReference>
<feature type="modified residue" description="N6-carboxylysine" evidence="11">
    <location>
        <position position="189"/>
    </location>
</feature>
<evidence type="ECO:0000313" key="16">
    <source>
        <dbReference type="EMBL" id="OXE47826.1"/>
    </source>
</evidence>
<name>A0A227KIU9_9BURK</name>
<dbReference type="NCBIfam" id="NF001126">
    <property type="entry name" value="PRK00139.1-4"/>
    <property type="match status" value="1"/>
</dbReference>
<evidence type="ECO:0000256" key="10">
    <source>
        <dbReference type="ARBA" id="ARBA00023316"/>
    </source>
</evidence>
<dbReference type="PANTHER" id="PTHR23135:SF4">
    <property type="entry name" value="UDP-N-ACETYLMURAMOYL-L-ALANYL-D-GLUTAMATE--2,6-DIAMINOPIMELATE LIGASE MURE HOMOLOG, CHLOROPLASTIC"/>
    <property type="match status" value="1"/>
</dbReference>
<keyword evidence="4 11" id="KW-0132">Cell division</keyword>
<feature type="short sequence motif" description="Meso-diaminopimelate recognition motif" evidence="11">
    <location>
        <begin position="377"/>
        <end position="380"/>
    </location>
</feature>
<evidence type="ECO:0000256" key="8">
    <source>
        <dbReference type="ARBA" id="ARBA00022984"/>
    </source>
</evidence>
<evidence type="ECO:0000256" key="5">
    <source>
        <dbReference type="ARBA" id="ARBA00022741"/>
    </source>
</evidence>
<dbReference type="AlphaFoldDB" id="A0A227KIU9"/>
<dbReference type="PROSITE" id="PS01011">
    <property type="entry name" value="FOLYLPOLYGLU_SYNT_1"/>
    <property type="match status" value="1"/>
</dbReference>
<dbReference type="Pfam" id="PF08245">
    <property type="entry name" value="Mur_ligase_M"/>
    <property type="match status" value="1"/>
</dbReference>
<evidence type="ECO:0000313" key="17">
    <source>
        <dbReference type="Proteomes" id="UP000214610"/>
    </source>
</evidence>
<comment type="function">
    <text evidence="11">Catalyzes the addition of meso-diaminopimelic acid to the nucleotide precursor UDP-N-acetylmuramoyl-L-alanyl-D-glutamate (UMAG) in the biosynthesis of bacterial cell-wall peptidoglycan.</text>
</comment>
<feature type="domain" description="Mur ligase N-terminal catalytic" evidence="13">
    <location>
        <begin position="2"/>
        <end position="63"/>
    </location>
</feature>
<evidence type="ECO:0000256" key="12">
    <source>
        <dbReference type="RuleBase" id="RU004135"/>
    </source>
</evidence>
<dbReference type="SUPFAM" id="SSF53623">
    <property type="entry name" value="MurD-like peptide ligases, catalytic domain"/>
    <property type="match status" value="1"/>
</dbReference>
<dbReference type="InterPro" id="IPR036565">
    <property type="entry name" value="Mur-like_cat_sf"/>
</dbReference>
<feature type="binding site" evidence="11">
    <location>
        <position position="425"/>
    </location>
    <ligand>
        <name>meso-2,6-diaminopimelate</name>
        <dbReference type="ChEBI" id="CHEBI:57791"/>
    </ligand>
</feature>
<keyword evidence="17" id="KW-1185">Reference proteome</keyword>
<dbReference type="GeneID" id="78362714"/>
<keyword evidence="10 11" id="KW-0961">Cell wall biogenesis/degradation</keyword>
<dbReference type="InterPro" id="IPR000713">
    <property type="entry name" value="Mur_ligase_N"/>
</dbReference>
<dbReference type="GO" id="GO:0000287">
    <property type="term" value="F:magnesium ion binding"/>
    <property type="evidence" value="ECO:0007669"/>
    <property type="project" value="UniProtKB-UniRule"/>
</dbReference>
<gene>
    <name evidence="11" type="primary">murE</name>
    <name evidence="16" type="ORF">ADH67_07855</name>
</gene>
<dbReference type="HAMAP" id="MF_00208">
    <property type="entry name" value="MurE"/>
    <property type="match status" value="1"/>
</dbReference>
<dbReference type="GO" id="GO:0005524">
    <property type="term" value="F:ATP binding"/>
    <property type="evidence" value="ECO:0007669"/>
    <property type="project" value="UniProtKB-UniRule"/>
</dbReference>
<organism evidence="16 17">
    <name type="scientific">Turicimonas muris</name>
    <dbReference type="NCBI Taxonomy" id="1796652"/>
    <lineage>
        <taxon>Bacteria</taxon>
        <taxon>Pseudomonadati</taxon>
        <taxon>Pseudomonadota</taxon>
        <taxon>Betaproteobacteria</taxon>
        <taxon>Burkholderiales</taxon>
        <taxon>Sutterellaceae</taxon>
        <taxon>Turicimonas</taxon>
    </lineage>
</organism>
<feature type="binding site" evidence="11">
    <location>
        <position position="149"/>
    </location>
    <ligand>
        <name>UDP-N-acetyl-alpha-D-muramoyl-L-alanyl-D-glutamate</name>
        <dbReference type="ChEBI" id="CHEBI:83900"/>
    </ligand>
</feature>
<dbReference type="GO" id="GO:0051301">
    <property type="term" value="P:cell division"/>
    <property type="evidence" value="ECO:0007669"/>
    <property type="project" value="UniProtKB-KW"/>
</dbReference>
<evidence type="ECO:0000259" key="15">
    <source>
        <dbReference type="Pfam" id="PF08245"/>
    </source>
</evidence>
<proteinExistence type="inferred from homology"/>
<comment type="caution">
    <text evidence="16">The sequence shown here is derived from an EMBL/GenBank/DDBJ whole genome shotgun (WGS) entry which is preliminary data.</text>
</comment>
<evidence type="ECO:0000256" key="2">
    <source>
        <dbReference type="ARBA" id="ARBA00022490"/>
    </source>
</evidence>
<evidence type="ECO:0000256" key="4">
    <source>
        <dbReference type="ARBA" id="ARBA00022618"/>
    </source>
</evidence>
<dbReference type="Pfam" id="PF01225">
    <property type="entry name" value="Mur_ligase"/>
    <property type="match status" value="1"/>
</dbReference>
<evidence type="ECO:0000256" key="3">
    <source>
        <dbReference type="ARBA" id="ARBA00022598"/>
    </source>
</evidence>
<dbReference type="GO" id="GO:0071555">
    <property type="term" value="P:cell wall organization"/>
    <property type="evidence" value="ECO:0007669"/>
    <property type="project" value="UniProtKB-KW"/>
</dbReference>
<dbReference type="GO" id="GO:0005737">
    <property type="term" value="C:cytoplasm"/>
    <property type="evidence" value="ECO:0007669"/>
    <property type="project" value="UniProtKB-SubCell"/>
</dbReference>
<feature type="domain" description="Mur ligase central" evidence="15">
    <location>
        <begin position="77"/>
        <end position="280"/>
    </location>
</feature>
<dbReference type="InterPro" id="IPR035911">
    <property type="entry name" value="MurE/MurF_N"/>
</dbReference>
<feature type="domain" description="Mur ligase C-terminal" evidence="14">
    <location>
        <begin position="302"/>
        <end position="427"/>
    </location>
</feature>
<dbReference type="UniPathway" id="UPA00219"/>
<dbReference type="SUPFAM" id="SSF63418">
    <property type="entry name" value="MurE/MurF N-terminal domain"/>
    <property type="match status" value="1"/>
</dbReference>
<dbReference type="InterPro" id="IPR005761">
    <property type="entry name" value="UDP-N-AcMur-Glu-dNH2Pim_ligase"/>
</dbReference>
<keyword evidence="2 11" id="KW-0963">Cytoplasm</keyword>
<protein>
    <recommendedName>
        <fullName evidence="11">UDP-N-acetylmuramoyl-L-alanyl-D-glutamate--2,6-diaminopimelate ligase</fullName>
        <ecNumber evidence="11">6.3.2.13</ecNumber>
    </recommendedName>
    <alternativeName>
        <fullName evidence="11">Meso-A2pm-adding enzyme</fullName>
    </alternativeName>
    <alternativeName>
        <fullName evidence="11">Meso-diaminopimelate-adding enzyme</fullName>
    </alternativeName>
    <alternativeName>
        <fullName evidence="11">UDP-MurNAc-L-Ala-D-Glu:meso-diaminopimelate ligase</fullName>
    </alternativeName>
    <alternativeName>
        <fullName evidence="11">UDP-MurNAc-tripeptide synthetase</fullName>
    </alternativeName>
    <alternativeName>
        <fullName evidence="11">UDP-N-acetylmuramyl-tripeptide synthetase</fullName>
    </alternativeName>
</protein>
<dbReference type="SUPFAM" id="SSF53244">
    <property type="entry name" value="MurD-like peptide ligases, peptide-binding domain"/>
    <property type="match status" value="1"/>
</dbReference>
<dbReference type="InterPro" id="IPR013221">
    <property type="entry name" value="Mur_ligase_cen"/>
</dbReference>
<keyword evidence="8 11" id="KW-0573">Peptidoglycan synthesis</keyword>
<reference evidence="17" key="1">
    <citation type="submission" date="2017-05" db="EMBL/GenBank/DDBJ databases">
        <title>Improved OligoMM genomes.</title>
        <authorList>
            <person name="Garzetti D."/>
        </authorList>
    </citation>
    <scope>NUCLEOTIDE SEQUENCE [LARGE SCALE GENOMIC DNA]</scope>
    <source>
        <strain evidence="17">YL45</strain>
    </source>
</reference>
<comment type="catalytic activity">
    <reaction evidence="11">
        <text>UDP-N-acetyl-alpha-D-muramoyl-L-alanyl-D-glutamate + meso-2,6-diaminopimelate + ATP = UDP-N-acetyl-alpha-D-muramoyl-L-alanyl-gamma-D-glutamyl-meso-2,6-diaminopimelate + ADP + phosphate + H(+)</text>
        <dbReference type="Rhea" id="RHEA:23676"/>
        <dbReference type="ChEBI" id="CHEBI:15378"/>
        <dbReference type="ChEBI" id="CHEBI:30616"/>
        <dbReference type="ChEBI" id="CHEBI:43474"/>
        <dbReference type="ChEBI" id="CHEBI:57791"/>
        <dbReference type="ChEBI" id="CHEBI:83900"/>
        <dbReference type="ChEBI" id="CHEBI:83905"/>
        <dbReference type="ChEBI" id="CHEBI:456216"/>
        <dbReference type="EC" id="6.3.2.13"/>
    </reaction>
</comment>
<evidence type="ECO:0000259" key="14">
    <source>
        <dbReference type="Pfam" id="PF02875"/>
    </source>
</evidence>
<accession>A0A227KIU9</accession>
<comment type="pathway">
    <text evidence="11 12">Cell wall biogenesis; peptidoglycan biosynthesis.</text>
</comment>
<dbReference type="Gene3D" id="3.40.1390.10">
    <property type="entry name" value="MurE/MurF, N-terminal domain"/>
    <property type="match status" value="1"/>
</dbReference>
<dbReference type="GO" id="GO:0008765">
    <property type="term" value="F:UDP-N-acetylmuramoylalanyl-D-glutamate-2,6-diaminopimelate ligase activity"/>
    <property type="evidence" value="ECO:0007669"/>
    <property type="project" value="UniProtKB-UniRule"/>
</dbReference>
<dbReference type="EMBL" id="NHMP01000004">
    <property type="protein sequence ID" value="OXE47826.1"/>
    <property type="molecule type" value="Genomic_DNA"/>
</dbReference>
<dbReference type="EC" id="6.3.2.13" evidence="11"/>
<keyword evidence="9 11" id="KW-0131">Cell cycle</keyword>
<feature type="binding site" evidence="11">
    <location>
        <begin position="377"/>
        <end position="380"/>
    </location>
    <ligand>
        <name>meso-2,6-diaminopimelate</name>
        <dbReference type="ChEBI" id="CHEBI:57791"/>
    </ligand>
</feature>
<comment type="cofactor">
    <cofactor evidence="11">
        <name>Mg(2+)</name>
        <dbReference type="ChEBI" id="CHEBI:18420"/>
    </cofactor>
</comment>
<dbReference type="PANTHER" id="PTHR23135">
    <property type="entry name" value="MUR LIGASE FAMILY MEMBER"/>
    <property type="match status" value="1"/>
</dbReference>
<dbReference type="Gene3D" id="3.40.1190.10">
    <property type="entry name" value="Mur-like, catalytic domain"/>
    <property type="match status" value="1"/>
</dbReference>
<dbReference type="GO" id="GO:0004326">
    <property type="term" value="F:tetrahydrofolylpolyglutamate synthase activity"/>
    <property type="evidence" value="ECO:0007669"/>
    <property type="project" value="InterPro"/>
</dbReference>
<feature type="binding site" evidence="11">
    <location>
        <position position="157"/>
    </location>
    <ligand>
        <name>UDP-N-acetyl-alpha-D-muramoyl-L-alanyl-D-glutamate</name>
        <dbReference type="ChEBI" id="CHEBI:83900"/>
    </ligand>
</feature>
<evidence type="ECO:0000256" key="6">
    <source>
        <dbReference type="ARBA" id="ARBA00022840"/>
    </source>
</evidence>
<dbReference type="Proteomes" id="UP000214610">
    <property type="component" value="Unassembled WGS sequence"/>
</dbReference>
<feature type="binding site" evidence="11">
    <location>
        <begin position="122"/>
        <end position="123"/>
    </location>
    <ligand>
        <name>UDP-N-acetyl-alpha-D-muramoyl-L-alanyl-D-glutamate</name>
        <dbReference type="ChEBI" id="CHEBI:83900"/>
    </ligand>
</feature>
<comment type="PTM">
    <text evidence="11">Carboxylation is probably crucial for Mg(2+) binding and, consequently, for the gamma-phosphate positioning of ATP.</text>
</comment>
<comment type="similarity">
    <text evidence="1 11">Belongs to the MurCDEF family. MurE subfamily.</text>
</comment>
<evidence type="ECO:0000256" key="7">
    <source>
        <dbReference type="ARBA" id="ARBA00022960"/>
    </source>
</evidence>
<feature type="binding site" evidence="11">
    <location>
        <position position="155"/>
    </location>
    <ligand>
        <name>UDP-N-acetyl-alpha-D-muramoyl-L-alanyl-D-glutamate</name>
        <dbReference type="ChEBI" id="CHEBI:83900"/>
    </ligand>
</feature>
<dbReference type="GO" id="GO:0009252">
    <property type="term" value="P:peptidoglycan biosynthetic process"/>
    <property type="evidence" value="ECO:0007669"/>
    <property type="project" value="UniProtKB-UniRule"/>
</dbReference>
<keyword evidence="11" id="KW-0460">Magnesium</keyword>
<dbReference type="Pfam" id="PF02875">
    <property type="entry name" value="Mur_ligase_C"/>
    <property type="match status" value="1"/>
</dbReference>
<dbReference type="RefSeq" id="WP_084081569.1">
    <property type="nucleotide sequence ID" value="NZ_CP065313.1"/>
</dbReference>
<keyword evidence="5 11" id="KW-0547">Nucleotide-binding</keyword>
<dbReference type="InterPro" id="IPR018109">
    <property type="entry name" value="Folylpolyglutamate_synth_CS"/>
</dbReference>
<dbReference type="NCBIfam" id="TIGR01085">
    <property type="entry name" value="murE"/>
    <property type="match status" value="1"/>
</dbReference>
<comment type="caution">
    <text evidence="11">Lacks conserved residue(s) required for the propagation of feature annotation.</text>
</comment>
<comment type="subcellular location">
    <subcellularLocation>
        <location evidence="11 12">Cytoplasm</location>
    </subcellularLocation>
</comment>
<sequence length="460" mass="50568">MVKSGDVFFAVMGGAHDGRDFIDIALKNGASCVVREGLGDLELPDNQLEVSNLREMLPEISAAYFCNPSRSMAGIAVTGTNGKTTTTHWISYLLSSCGVPCAVLGTIGCYFEGKKIPTVSLTTPDILTLESTLSQLRDEGCEAFAMEASSIGLEQGRMEGLSIRIAAFTNLTRDHLDYHGTMENYAAAKGILFDWPELESAVINLDDEYSQRYIQQIRNRDVTRIIYSRKKKADLYASNLCHTEHGIAFDLHWHDEVKNIQCNFVGNFNVENYLAAVGCALAAGINFEKVCEASQKLVPPSGRMQIAEVGVNPLVVVDYSHTPDALEKAIETLQEVKTQRKGKLWVLVGAGGDRDPGKRPLMGRVAATADEPIITSDNPRSEDPLKIIEQVASGAEKVTRIPERAEAIRFAIKNAAPEDVILIAGKGHEDYQEINGIKHHFSDVEEARKNLMNRKENLNE</sequence>
<keyword evidence="6 11" id="KW-0067">ATP-binding</keyword>
<feature type="binding site" evidence="11">
    <location>
        <position position="354"/>
    </location>
    <ligand>
        <name>meso-2,6-diaminopimelate</name>
        <dbReference type="ChEBI" id="CHEBI:57791"/>
    </ligand>
</feature>